<sequence length="727" mass="82224">MAETQNSRAKGKSLGKYCVAGGPGKVSCKNNSKTEGISMRRFPSDSSVRAKWACIVQRHRPQWQPSSTSVLCSARFKVTDFEQRLDFIPQEPEKFMTKRWLKKGAIPSLDCVVSGPQVQAISARERRQPGTVSGVNTPCWAPVRIIVLDINCFDSKQRFIEALWEAYGGGTFLLGHQVTGAIVQLFASSLKDDLSQQESKKYFCEAKFMGYHGNNYWLVSNDMHIKNGKILRHVNQEYMALDEFLSHYELQIDRHLLEDSKRLNSSLARFFDLSDGFGLNSTPFRLATAFMVGRIIRNALNPNDVWDESSIGMIYSEKRCVGKSLTLNILTLGQGISDCAHLMYLSGGNQTICGTSSVMIQKSMANTTGVVLIDDPEISKLFCQMLLQVQGRLMCGSVKEGMIAVKAATMISSNSPELPRSKIFLQGLLLAWAIRYLDFWDEIFEDANATIKELLAKLLRNFGLQQRWFKGVAIMMIAHMLLRLSCGKPSRIDEYLTFVYNDLLSEKVAGPSTLEKLETNVAKEIQKKKESILTWLHPSLTVKNSAGKKVPAIGIAQDVIESFTDISHTEFKDELKKLVEEPSTIGIYYSKDENVTLQEMRRTNTCQKKAYRLPLDSLTTYTRNLIEYACKMRDDPPQESDSEQDADPYSFQLPLEDVQILEQLENELRVKMEAWEHGRAQEQIYQNQEEIEEAVDELDYSFTEAIHVGNKMLRAGIINTEYIALLA</sequence>
<keyword evidence="6" id="KW-1185">Reference proteome</keyword>
<evidence type="ECO:0000256" key="2">
    <source>
        <dbReference type="ARBA" id="ARBA00022771"/>
    </source>
</evidence>
<proteinExistence type="predicted"/>
<evidence type="ECO:0000256" key="1">
    <source>
        <dbReference type="ARBA" id="ARBA00022723"/>
    </source>
</evidence>
<dbReference type="InterPro" id="IPR006612">
    <property type="entry name" value="THAP_Znf"/>
</dbReference>
<dbReference type="GO" id="GO:0043565">
    <property type="term" value="F:sequence-specific DNA binding"/>
    <property type="evidence" value="ECO:0007669"/>
    <property type="project" value="InterPro"/>
</dbReference>
<keyword evidence="3" id="KW-0862">Zinc</keyword>
<dbReference type="PROSITE" id="PS50950">
    <property type="entry name" value="ZF_THAP"/>
    <property type="match status" value="1"/>
</dbReference>
<keyword evidence="2" id="KW-0863">Zinc-finger</keyword>
<dbReference type="PANTHER" id="PTHR46600">
    <property type="entry name" value="THAP DOMAIN-CONTAINING"/>
    <property type="match status" value="1"/>
</dbReference>
<dbReference type="OrthoDB" id="5982876at2759"/>
<evidence type="ECO:0000313" key="6">
    <source>
        <dbReference type="Proteomes" id="UP001152795"/>
    </source>
</evidence>
<gene>
    <name evidence="5" type="ORF">PACLA_8A010889</name>
</gene>
<evidence type="ECO:0000256" key="3">
    <source>
        <dbReference type="ARBA" id="ARBA00022833"/>
    </source>
</evidence>
<keyword evidence="4" id="KW-0238">DNA-binding</keyword>
<dbReference type="InterPro" id="IPR026516">
    <property type="entry name" value="THAP1/10"/>
</dbReference>
<dbReference type="Pfam" id="PF05485">
    <property type="entry name" value="THAP"/>
    <property type="match status" value="1"/>
</dbReference>
<dbReference type="EMBL" id="CACRXK020000090">
    <property type="protein sequence ID" value="CAB3978128.1"/>
    <property type="molecule type" value="Genomic_DNA"/>
</dbReference>
<dbReference type="Proteomes" id="UP001152795">
    <property type="component" value="Unassembled WGS sequence"/>
</dbReference>
<dbReference type="SMART" id="SM00980">
    <property type="entry name" value="THAP"/>
    <property type="match status" value="1"/>
</dbReference>
<evidence type="ECO:0000313" key="5">
    <source>
        <dbReference type="EMBL" id="CAB3978128.1"/>
    </source>
</evidence>
<name>A0A7D9HDP1_PARCT</name>
<keyword evidence="1" id="KW-0479">Metal-binding</keyword>
<accession>A0A7D9HDP1</accession>
<dbReference type="PANTHER" id="PTHR46600:SF11">
    <property type="entry name" value="THAP DOMAIN-CONTAINING PROTEIN 10"/>
    <property type="match status" value="1"/>
</dbReference>
<dbReference type="SUPFAM" id="SSF57716">
    <property type="entry name" value="Glucocorticoid receptor-like (DNA-binding domain)"/>
    <property type="match status" value="1"/>
</dbReference>
<organism evidence="5 6">
    <name type="scientific">Paramuricea clavata</name>
    <name type="common">Red gorgonian</name>
    <name type="synonym">Violescent sea-whip</name>
    <dbReference type="NCBI Taxonomy" id="317549"/>
    <lineage>
        <taxon>Eukaryota</taxon>
        <taxon>Metazoa</taxon>
        <taxon>Cnidaria</taxon>
        <taxon>Anthozoa</taxon>
        <taxon>Octocorallia</taxon>
        <taxon>Malacalcyonacea</taxon>
        <taxon>Plexauridae</taxon>
        <taxon>Paramuricea</taxon>
    </lineage>
</organism>
<reference evidence="5" key="1">
    <citation type="submission" date="2020-04" db="EMBL/GenBank/DDBJ databases">
        <authorList>
            <person name="Alioto T."/>
            <person name="Alioto T."/>
            <person name="Gomez Garrido J."/>
        </authorList>
    </citation>
    <scope>NUCLEOTIDE SEQUENCE</scope>
    <source>
        <strain evidence="5">A484AB</strain>
    </source>
</reference>
<dbReference type="AlphaFoldDB" id="A0A7D9HDP1"/>
<evidence type="ECO:0000256" key="4">
    <source>
        <dbReference type="ARBA" id="ARBA00023125"/>
    </source>
</evidence>
<comment type="caution">
    <text evidence="5">The sequence shown here is derived from an EMBL/GenBank/DDBJ whole genome shotgun (WGS) entry which is preliminary data.</text>
</comment>
<protein>
    <submittedName>
        <fullName evidence="5">THAP domain-containing 2-like</fullName>
    </submittedName>
</protein>
<dbReference type="GO" id="GO:0008270">
    <property type="term" value="F:zinc ion binding"/>
    <property type="evidence" value="ECO:0007669"/>
    <property type="project" value="UniProtKB-KW"/>
</dbReference>